<name>A0A2P5ESJ2_TREOI</name>
<evidence type="ECO:0000313" key="1">
    <source>
        <dbReference type="EMBL" id="PON88510.1"/>
    </source>
</evidence>
<organism evidence="1 2">
    <name type="scientific">Trema orientale</name>
    <name type="common">Charcoal tree</name>
    <name type="synonym">Celtis orientalis</name>
    <dbReference type="NCBI Taxonomy" id="63057"/>
    <lineage>
        <taxon>Eukaryota</taxon>
        <taxon>Viridiplantae</taxon>
        <taxon>Streptophyta</taxon>
        <taxon>Embryophyta</taxon>
        <taxon>Tracheophyta</taxon>
        <taxon>Spermatophyta</taxon>
        <taxon>Magnoliopsida</taxon>
        <taxon>eudicotyledons</taxon>
        <taxon>Gunneridae</taxon>
        <taxon>Pentapetalae</taxon>
        <taxon>rosids</taxon>
        <taxon>fabids</taxon>
        <taxon>Rosales</taxon>
        <taxon>Cannabaceae</taxon>
        <taxon>Trema</taxon>
    </lineage>
</organism>
<dbReference type="AlphaFoldDB" id="A0A2P5ESJ2"/>
<proteinExistence type="predicted"/>
<dbReference type="EMBL" id="JXTC01000105">
    <property type="protein sequence ID" value="PON88510.1"/>
    <property type="molecule type" value="Genomic_DNA"/>
</dbReference>
<accession>A0A2P5ESJ2</accession>
<gene>
    <name evidence="1" type="ORF">TorRG33x02_157240</name>
</gene>
<dbReference type="Proteomes" id="UP000237000">
    <property type="component" value="Unassembled WGS sequence"/>
</dbReference>
<keyword evidence="2" id="KW-1185">Reference proteome</keyword>
<comment type="caution">
    <text evidence="1">The sequence shown here is derived from an EMBL/GenBank/DDBJ whole genome shotgun (WGS) entry which is preliminary data.</text>
</comment>
<evidence type="ECO:0000313" key="2">
    <source>
        <dbReference type="Proteomes" id="UP000237000"/>
    </source>
</evidence>
<reference evidence="2" key="1">
    <citation type="submission" date="2016-06" db="EMBL/GenBank/DDBJ databases">
        <title>Parallel loss of symbiosis genes in relatives of nitrogen-fixing non-legume Parasponia.</title>
        <authorList>
            <person name="Van Velzen R."/>
            <person name="Holmer R."/>
            <person name="Bu F."/>
            <person name="Rutten L."/>
            <person name="Van Zeijl A."/>
            <person name="Liu W."/>
            <person name="Santuari L."/>
            <person name="Cao Q."/>
            <person name="Sharma T."/>
            <person name="Shen D."/>
            <person name="Roswanjaya Y."/>
            <person name="Wardhani T."/>
            <person name="Kalhor M.S."/>
            <person name="Jansen J."/>
            <person name="Van den Hoogen J."/>
            <person name="Gungor B."/>
            <person name="Hartog M."/>
            <person name="Hontelez J."/>
            <person name="Verver J."/>
            <person name="Yang W.-C."/>
            <person name="Schijlen E."/>
            <person name="Repin R."/>
            <person name="Schilthuizen M."/>
            <person name="Schranz E."/>
            <person name="Heidstra R."/>
            <person name="Miyata K."/>
            <person name="Fedorova E."/>
            <person name="Kohlen W."/>
            <person name="Bisseling T."/>
            <person name="Smit S."/>
            <person name="Geurts R."/>
        </authorList>
    </citation>
    <scope>NUCLEOTIDE SEQUENCE [LARGE SCALE GENOMIC DNA]</scope>
    <source>
        <strain evidence="2">cv. RG33-2</strain>
    </source>
</reference>
<protein>
    <submittedName>
        <fullName evidence="1">Uncharacterized protein</fullName>
    </submittedName>
</protein>
<sequence>MKQILKNMIEKIRLSEFRIEYFTESEEGYEEKMRKYVALRKVKSEEGRMAGNHSFLDQSDHTLLKVTFDSMRAVAIDLGIKISRLLVEYFLLYPESQPHEVATNLRLFEGMRVADESSTGIIGGFISVMEFVDKEMSAAPRRNHAMKGNTSTRMENGLFGNIFIEVLNLETVFIAPFFHFVLWDGRSTIGNRE</sequence>
<dbReference type="OrthoDB" id="10491855at2759"/>
<dbReference type="InParanoid" id="A0A2P5ESJ2"/>